<dbReference type="Pfam" id="PF00239">
    <property type="entry name" value="Resolvase"/>
    <property type="match status" value="1"/>
</dbReference>
<feature type="domain" description="Recombinase" evidence="2">
    <location>
        <begin position="201"/>
        <end position="319"/>
    </location>
</feature>
<dbReference type="CDD" id="cd00338">
    <property type="entry name" value="Ser_Recombinase"/>
    <property type="match status" value="1"/>
</dbReference>
<dbReference type="PANTHER" id="PTHR30461">
    <property type="entry name" value="DNA-INVERTASE FROM LAMBDOID PROPHAGE"/>
    <property type="match status" value="1"/>
</dbReference>
<organism evidence="3 4">
    <name type="scientific">Microbacterium schleiferi</name>
    <dbReference type="NCBI Taxonomy" id="69362"/>
    <lineage>
        <taxon>Bacteria</taxon>
        <taxon>Bacillati</taxon>
        <taxon>Actinomycetota</taxon>
        <taxon>Actinomycetes</taxon>
        <taxon>Micrococcales</taxon>
        <taxon>Microbacteriaceae</taxon>
        <taxon>Microbacterium</taxon>
    </lineage>
</organism>
<dbReference type="InterPro" id="IPR050639">
    <property type="entry name" value="SSR_resolvase"/>
</dbReference>
<dbReference type="Gene3D" id="3.90.1750.20">
    <property type="entry name" value="Putative Large Serine Recombinase, Chain B, Domain 2"/>
    <property type="match status" value="1"/>
</dbReference>
<dbReference type="SUPFAM" id="SSF53041">
    <property type="entry name" value="Resolvase-like"/>
    <property type="match status" value="1"/>
</dbReference>
<dbReference type="Gene3D" id="3.40.50.1390">
    <property type="entry name" value="Resolvase, N-terminal catalytic domain"/>
    <property type="match status" value="1"/>
</dbReference>
<keyword evidence="4" id="KW-1185">Reference proteome</keyword>
<dbReference type="RefSeq" id="WP_331792281.1">
    <property type="nucleotide sequence ID" value="NZ_JAZHOV010000008.1"/>
</dbReference>
<evidence type="ECO:0000313" key="3">
    <source>
        <dbReference type="EMBL" id="MEF2256200.1"/>
    </source>
</evidence>
<name>A0ABU7V949_9MICO</name>
<feature type="coiled-coil region" evidence="1">
    <location>
        <begin position="410"/>
        <end position="444"/>
    </location>
</feature>
<gene>
    <name evidence="3" type="ORF">V2V91_13815</name>
</gene>
<evidence type="ECO:0000313" key="4">
    <source>
        <dbReference type="Proteomes" id="UP001351900"/>
    </source>
</evidence>
<dbReference type="PROSITE" id="PS51737">
    <property type="entry name" value="RECOMBINASE_DNA_BIND"/>
    <property type="match status" value="1"/>
</dbReference>
<reference evidence="3 4" key="1">
    <citation type="submission" date="2024-01" db="EMBL/GenBank/DDBJ databases">
        <title>the genome sequence of strain Microbacterium schleiferi NBRC 15075.</title>
        <authorList>
            <person name="Ding Y."/>
            <person name="Zhang G."/>
        </authorList>
    </citation>
    <scope>NUCLEOTIDE SEQUENCE [LARGE SCALE GENOMIC DNA]</scope>
    <source>
        <strain evidence="3 4">NBRC 15075</strain>
    </source>
</reference>
<dbReference type="Proteomes" id="UP001351900">
    <property type="component" value="Unassembled WGS sequence"/>
</dbReference>
<dbReference type="EMBL" id="JAZHOV010000008">
    <property type="protein sequence ID" value="MEF2256200.1"/>
    <property type="molecule type" value="Genomic_DNA"/>
</dbReference>
<sequence length="599" mass="66650">MTDTTSAPTQRPRRTTFTDWEKILSVNSAPLPTTPAESQAVVYLRVSTPRQMLTAIDIDADGNSIATQREACIARARQAGAPIAAEFVEPGNSAQTIGKRPVFLSMLRYIEEHPEITHVVIYMRSRAFRNQGDAALTKRVLTAMGVKLISAKEDFGEGYMADAMEAVTDIMNEVQVRQSAEDIKQKLLHKAKSGGTTGRAKLGYINDRKDFDGRLVNTISIDPQRAPLIRWAFEQYATGEYSTIKLAEMLAEQGLTTRKSSKWPERPLSRSQLGQILRDPYYLGMVTFKGNVYPGRHEALVTPELFERVQQVLDARVKRGQRDRVHNHFARGMLHCGRCHAVGREHRLIFTEAKNHAGESYSYFLCRGRQDGACDLPYLPVEEIERALAREFKLLGLSLDTIEEAKTEVGAALQDVLARQKEEKARLTKELKKLDVKEERLIDLAADGSLATDALKRRLRDIQVKKHQVRSSLDTTSHALEERTGTVLSYLDLMSRPDALFAAASGPIKRKLLSAFFTSIWIDDDGHLLTVEHEFQPIVADTRDAALHPRSTNKKSAGEISDASSVEQSNQYLKVICSSKTSLVAGAGLVPTATPRAAP</sequence>
<protein>
    <submittedName>
        <fullName evidence="3">Recombinase family protein</fullName>
    </submittedName>
</protein>
<dbReference type="Pfam" id="PF07508">
    <property type="entry name" value="Recombinase"/>
    <property type="match status" value="1"/>
</dbReference>
<dbReference type="PANTHER" id="PTHR30461:SF23">
    <property type="entry name" value="DNA RECOMBINASE-RELATED"/>
    <property type="match status" value="1"/>
</dbReference>
<keyword evidence="1" id="KW-0175">Coiled coil</keyword>
<accession>A0ABU7V949</accession>
<dbReference type="InterPro" id="IPR038109">
    <property type="entry name" value="DNA_bind_recomb_sf"/>
</dbReference>
<dbReference type="InterPro" id="IPR011109">
    <property type="entry name" value="DNA_bind_recombinase_dom"/>
</dbReference>
<evidence type="ECO:0000259" key="2">
    <source>
        <dbReference type="PROSITE" id="PS51737"/>
    </source>
</evidence>
<evidence type="ECO:0000256" key="1">
    <source>
        <dbReference type="SAM" id="Coils"/>
    </source>
</evidence>
<dbReference type="SMART" id="SM00857">
    <property type="entry name" value="Resolvase"/>
    <property type="match status" value="1"/>
</dbReference>
<dbReference type="InterPro" id="IPR036162">
    <property type="entry name" value="Resolvase-like_N_sf"/>
</dbReference>
<proteinExistence type="predicted"/>
<comment type="caution">
    <text evidence="3">The sequence shown here is derived from an EMBL/GenBank/DDBJ whole genome shotgun (WGS) entry which is preliminary data.</text>
</comment>
<dbReference type="InterPro" id="IPR006119">
    <property type="entry name" value="Resolv_N"/>
</dbReference>